<proteinExistence type="predicted"/>
<accession>A0A2Z2MG97</accession>
<dbReference type="Proteomes" id="UP000250179">
    <property type="component" value="Chromosome"/>
</dbReference>
<evidence type="ECO:0000313" key="2">
    <source>
        <dbReference type="Proteomes" id="UP000250179"/>
    </source>
</evidence>
<dbReference type="SUPFAM" id="SSF52402">
    <property type="entry name" value="Adenine nucleotide alpha hydrolases-like"/>
    <property type="match status" value="1"/>
</dbReference>
<dbReference type="PIRSF" id="PIRSF036670">
    <property type="entry name" value="ATPase_UCP036670"/>
    <property type="match status" value="1"/>
</dbReference>
<dbReference type="InterPro" id="IPR012122">
    <property type="entry name" value="ATPase_PP-loop_MJ1016"/>
</dbReference>
<dbReference type="Pfam" id="PF06508">
    <property type="entry name" value="QueC"/>
    <property type="match status" value="1"/>
</dbReference>
<dbReference type="AlphaFoldDB" id="A0A2Z2MG97"/>
<dbReference type="EMBL" id="CP014862">
    <property type="protein sequence ID" value="ASJ03772.1"/>
    <property type="molecule type" value="Genomic_DNA"/>
</dbReference>
<dbReference type="OrthoDB" id="61764at2157"/>
<evidence type="ECO:0000313" key="1">
    <source>
        <dbReference type="EMBL" id="ASJ03772.1"/>
    </source>
</evidence>
<dbReference type="InterPro" id="IPR052188">
    <property type="entry name" value="Ni-pincer_cofactor_biosynth"/>
</dbReference>
<organism evidence="1 2">
    <name type="scientific">Thermococcus profundus</name>
    <dbReference type="NCBI Taxonomy" id="49899"/>
    <lineage>
        <taxon>Archaea</taxon>
        <taxon>Methanobacteriati</taxon>
        <taxon>Methanobacteriota</taxon>
        <taxon>Thermococci</taxon>
        <taxon>Thermococcales</taxon>
        <taxon>Thermococcaceae</taxon>
        <taxon>Thermococcus</taxon>
    </lineage>
</organism>
<dbReference type="PANTHER" id="PTHR43169">
    <property type="entry name" value="EXSB FAMILY PROTEIN"/>
    <property type="match status" value="1"/>
</dbReference>
<keyword evidence="2" id="KW-1185">Reference proteome</keyword>
<dbReference type="PANTHER" id="PTHR43169:SF4">
    <property type="entry name" value="ATPASE, PP-LOOP SUPERFAMILY-RELATED"/>
    <property type="match status" value="1"/>
</dbReference>
<gene>
    <name evidence="1" type="ORF">A3L09_08015</name>
</gene>
<dbReference type="RefSeq" id="WP_088859035.1">
    <property type="nucleotide sequence ID" value="NZ_CP014862.1"/>
</dbReference>
<dbReference type="InterPro" id="IPR018317">
    <property type="entry name" value="QueC"/>
</dbReference>
<name>A0A2Z2MG97_THEPR</name>
<dbReference type="InterPro" id="IPR014729">
    <property type="entry name" value="Rossmann-like_a/b/a_fold"/>
</dbReference>
<sequence>MRLLKGAIEEVQRFSEEVGLYGKRILLMFSGGKDSSLALYLLKSAGLDVSALTFFHRWSWRETLVWAMKFTKELGVEHYLVDITNGLLREATGRKGPVCINCKKVMLWNAKWFALNNGFDVLAKGDNANDKIIGALLDQCDDDIRLCSLPRIGIPIFRPLIKYTAEEVEALADEAGIKPYRMYEHARRRQWREGCPLQYIDREEIVTKELMDLAYKVNYEVSKIARKRRVRVSVRVPSFEVMCWDCDGGTLEEVRSIIGCFGGERNAPSGKAEE</sequence>
<dbReference type="KEGG" id="tprf:A3L09_08015"/>
<dbReference type="GeneID" id="33320354"/>
<dbReference type="Gene3D" id="3.40.50.620">
    <property type="entry name" value="HUPs"/>
    <property type="match status" value="1"/>
</dbReference>
<protein>
    <submittedName>
        <fullName evidence="1">ATP pyrophosphatase</fullName>
    </submittedName>
</protein>
<reference evidence="1 2" key="1">
    <citation type="submission" date="2016-03" db="EMBL/GenBank/DDBJ databases">
        <title>Complete genome sequence of Thermococcus profundus strain DT5432.</title>
        <authorList>
            <person name="Oger P.M."/>
        </authorList>
    </citation>
    <scope>NUCLEOTIDE SEQUENCE [LARGE SCALE GENOMIC DNA]</scope>
    <source>
        <strain evidence="1 2">DT 5432</strain>
    </source>
</reference>